<dbReference type="HOGENOM" id="CLU_1058166_0_0_1"/>
<evidence type="ECO:0000313" key="2">
    <source>
        <dbReference type="Proteomes" id="UP000053758"/>
    </source>
</evidence>
<accession>A0A081CKH2</accession>
<protein>
    <submittedName>
        <fullName evidence="1">Uncharacterized protein</fullName>
    </submittedName>
</protein>
<evidence type="ECO:0000313" key="1">
    <source>
        <dbReference type="EMBL" id="GAK67168.1"/>
    </source>
</evidence>
<organism evidence="1 2">
    <name type="scientific">Pseudozyma antarctica</name>
    <name type="common">Yeast</name>
    <name type="synonym">Candida antarctica</name>
    <dbReference type="NCBI Taxonomy" id="84753"/>
    <lineage>
        <taxon>Eukaryota</taxon>
        <taxon>Fungi</taxon>
        <taxon>Dikarya</taxon>
        <taxon>Basidiomycota</taxon>
        <taxon>Ustilaginomycotina</taxon>
        <taxon>Ustilaginomycetes</taxon>
        <taxon>Ustilaginales</taxon>
        <taxon>Ustilaginaceae</taxon>
        <taxon>Moesziomyces</taxon>
    </lineage>
</organism>
<gene>
    <name evidence="1" type="ORF">PAN0_017c5394</name>
</gene>
<proteinExistence type="predicted"/>
<dbReference type="GeneID" id="26306212"/>
<sequence>MLGLTYSADRQNHVGACFVALGVVSLAPTFKPPSTCLPHQAPQPALTLVPNATMQNATLYYCESSLFNSTNCPGFFEAGIDGRRNRCLTTDQVDIPVIALNYSQTNSGGQGMACTNPASSSAGGKVKVARGLLLITLLTCLFSAALGQPMSGDLRLEEKRDVTCKSFLPTEREKITTSRLTKTSAEVDCRQSGAPCTVSNGDGKKLSFASEYFIDGGGSVKDLDLQATFGSSGYTQSYSSKVIYTSWIPVGQCGYLTSYSDATLFEGYYRDCSDGGNRTGTAVVVRRGSPLSSLVLTSC</sequence>
<dbReference type="Proteomes" id="UP000053758">
    <property type="component" value="Unassembled WGS sequence"/>
</dbReference>
<dbReference type="AlphaFoldDB" id="A0A081CKH2"/>
<dbReference type="OrthoDB" id="3360856at2759"/>
<reference evidence="2" key="1">
    <citation type="journal article" date="2014" name="Genome Announc.">
        <title>Draft Genome Sequence of the Yeast Pseudozyma antarctica Type Strain JCM10317, a Producer of the Glycolipid Biosurfactants, Mannosylerythritol Lipids.</title>
        <authorList>
            <person name="Saika A."/>
            <person name="Koike H."/>
            <person name="Hori T."/>
            <person name="Fukuoka T."/>
            <person name="Sato S."/>
            <person name="Habe H."/>
            <person name="Kitamoto D."/>
            <person name="Morita T."/>
        </authorList>
    </citation>
    <scope>NUCLEOTIDE SEQUENCE [LARGE SCALE GENOMIC DNA]</scope>
    <source>
        <strain evidence="2">JCM 10317</strain>
    </source>
</reference>
<keyword evidence="2" id="KW-1185">Reference proteome</keyword>
<dbReference type="EMBL" id="DF830084">
    <property type="protein sequence ID" value="GAK67168.1"/>
    <property type="molecule type" value="Genomic_DNA"/>
</dbReference>
<dbReference type="RefSeq" id="XP_014654455.1">
    <property type="nucleotide sequence ID" value="XM_014798969.1"/>
</dbReference>
<name>A0A081CKH2_PSEA2</name>